<dbReference type="AlphaFoldDB" id="A0A844AUV4"/>
<protein>
    <submittedName>
        <fullName evidence="3">DUF983 domain-containing protein</fullName>
    </submittedName>
</protein>
<sequence length="141" mass="15572">MSEHAQPSQTIAETAAPANSNERDTKTALLRGWGCKCPKCGQGKMLHSYLKVNNSCDHCDLDLSLARADDGPAYLTILLVGHLMAPLLHVVYFKWEPAPWVTFSTFSIGCVLACLFLLPRMKGMVIAYQWARGMHGYDTKG</sequence>
<dbReference type="RefSeq" id="WP_153548120.1">
    <property type="nucleotide sequence ID" value="NZ_WIXK01000005.1"/>
</dbReference>
<dbReference type="Pfam" id="PF06170">
    <property type="entry name" value="DUF983"/>
    <property type="match status" value="1"/>
</dbReference>
<keyword evidence="2" id="KW-0812">Transmembrane</keyword>
<name>A0A844AUV4_9RHOB</name>
<accession>A0A844AUV4</accession>
<dbReference type="Proteomes" id="UP000436694">
    <property type="component" value="Unassembled WGS sequence"/>
</dbReference>
<evidence type="ECO:0000256" key="1">
    <source>
        <dbReference type="SAM" id="MobiDB-lite"/>
    </source>
</evidence>
<evidence type="ECO:0000313" key="3">
    <source>
        <dbReference type="EMBL" id="MQY43228.1"/>
    </source>
</evidence>
<proteinExistence type="predicted"/>
<keyword evidence="4" id="KW-1185">Reference proteome</keyword>
<keyword evidence="2" id="KW-0472">Membrane</keyword>
<evidence type="ECO:0000256" key="2">
    <source>
        <dbReference type="SAM" id="Phobius"/>
    </source>
</evidence>
<organism evidence="3 4">
    <name type="scientific">Tritonibacter aquimaris</name>
    <dbReference type="NCBI Taxonomy" id="2663379"/>
    <lineage>
        <taxon>Bacteria</taxon>
        <taxon>Pseudomonadati</taxon>
        <taxon>Pseudomonadota</taxon>
        <taxon>Alphaproteobacteria</taxon>
        <taxon>Rhodobacterales</taxon>
        <taxon>Paracoccaceae</taxon>
        <taxon>Tritonibacter</taxon>
    </lineage>
</organism>
<evidence type="ECO:0000313" key="4">
    <source>
        <dbReference type="Proteomes" id="UP000436694"/>
    </source>
</evidence>
<keyword evidence="2" id="KW-1133">Transmembrane helix</keyword>
<gene>
    <name evidence="3" type="ORF">GG681_11300</name>
</gene>
<dbReference type="EMBL" id="WIXK01000005">
    <property type="protein sequence ID" value="MQY43228.1"/>
    <property type="molecule type" value="Genomic_DNA"/>
</dbReference>
<feature type="compositionally biased region" description="Polar residues" evidence="1">
    <location>
        <begin position="1"/>
        <end position="20"/>
    </location>
</feature>
<comment type="caution">
    <text evidence="3">The sequence shown here is derived from an EMBL/GenBank/DDBJ whole genome shotgun (WGS) entry which is preliminary data.</text>
</comment>
<feature type="transmembrane region" description="Helical" evidence="2">
    <location>
        <begin position="73"/>
        <end position="92"/>
    </location>
</feature>
<dbReference type="InterPro" id="IPR009325">
    <property type="entry name" value="DUF983"/>
</dbReference>
<feature type="transmembrane region" description="Helical" evidence="2">
    <location>
        <begin position="98"/>
        <end position="118"/>
    </location>
</feature>
<reference evidence="3 4" key="1">
    <citation type="submission" date="2019-10" db="EMBL/GenBank/DDBJ databases">
        <title>Epibacterium sp. nov., isolated from seawater.</title>
        <authorList>
            <person name="Zhang X."/>
            <person name="Li N."/>
        </authorList>
    </citation>
    <scope>NUCLEOTIDE SEQUENCE [LARGE SCALE GENOMIC DNA]</scope>
    <source>
        <strain evidence="3 4">SM1969</strain>
    </source>
</reference>
<feature type="region of interest" description="Disordered" evidence="1">
    <location>
        <begin position="1"/>
        <end position="23"/>
    </location>
</feature>